<dbReference type="Pfam" id="PF13727">
    <property type="entry name" value="CoA_binding_3"/>
    <property type="match status" value="1"/>
</dbReference>
<dbReference type="eggNOG" id="COG2148">
    <property type="taxonomic scope" value="Bacteria"/>
</dbReference>
<evidence type="ECO:0000259" key="3">
    <source>
        <dbReference type="Pfam" id="PF02397"/>
    </source>
</evidence>
<proteinExistence type="inferred from homology"/>
<evidence type="ECO:0000313" key="4">
    <source>
        <dbReference type="EMBL" id="ADJ29597.1"/>
    </source>
</evidence>
<feature type="transmembrane region" description="Helical" evidence="2">
    <location>
        <begin position="246"/>
        <end position="268"/>
    </location>
</feature>
<dbReference type="OrthoDB" id="9808602at2"/>
<feature type="transmembrane region" description="Helical" evidence="2">
    <location>
        <begin position="280"/>
        <end position="298"/>
    </location>
</feature>
<gene>
    <name evidence="4" type="ordered locus">Nwat_2846</name>
</gene>
<dbReference type="PANTHER" id="PTHR30576:SF0">
    <property type="entry name" value="UNDECAPRENYL-PHOSPHATE N-ACETYLGALACTOSAMINYL 1-PHOSPHATE TRANSFERASE-RELATED"/>
    <property type="match status" value="1"/>
</dbReference>
<dbReference type="InterPro" id="IPR003362">
    <property type="entry name" value="Bact_transf"/>
</dbReference>
<keyword evidence="2" id="KW-1133">Transmembrane helix</keyword>
<dbReference type="KEGG" id="nwa:Nwat_2846"/>
<dbReference type="InterPro" id="IPR029063">
    <property type="entry name" value="SAM-dependent_MTases_sf"/>
</dbReference>
<name>D8KBF0_NITWC</name>
<dbReference type="PANTHER" id="PTHR30576">
    <property type="entry name" value="COLANIC BIOSYNTHESIS UDP-GLUCOSE LIPID CARRIER TRANSFERASE"/>
    <property type="match status" value="1"/>
</dbReference>
<dbReference type="SUPFAM" id="SSF53335">
    <property type="entry name" value="S-adenosyl-L-methionine-dependent methyltransferases"/>
    <property type="match status" value="1"/>
</dbReference>
<organism evidence="4 5">
    <name type="scientific">Nitrosococcus watsoni (strain C-113)</name>
    <dbReference type="NCBI Taxonomy" id="105559"/>
    <lineage>
        <taxon>Bacteria</taxon>
        <taxon>Pseudomonadati</taxon>
        <taxon>Pseudomonadota</taxon>
        <taxon>Gammaproteobacteria</taxon>
        <taxon>Chromatiales</taxon>
        <taxon>Chromatiaceae</taxon>
        <taxon>Nitrosococcus</taxon>
    </lineage>
</organism>
<keyword evidence="2" id="KW-0472">Membrane</keyword>
<dbReference type="Gene3D" id="3.40.50.720">
    <property type="entry name" value="NAD(P)-binding Rossmann-like Domain"/>
    <property type="match status" value="1"/>
</dbReference>
<evidence type="ECO:0000256" key="1">
    <source>
        <dbReference type="ARBA" id="ARBA00006464"/>
    </source>
</evidence>
<dbReference type="Proteomes" id="UP000000393">
    <property type="component" value="Chromosome"/>
</dbReference>
<dbReference type="AlphaFoldDB" id="D8KBF0"/>
<reference evidence="4 5" key="1">
    <citation type="submission" date="2010-06" db="EMBL/GenBank/DDBJ databases">
        <title>Complete sequence of chromosome of Nitrosococcus watsoni C-113.</title>
        <authorList>
            <consortium name="US DOE Joint Genome Institute"/>
            <person name="Lucas S."/>
            <person name="Copeland A."/>
            <person name="Lapidus A."/>
            <person name="Cheng J.-F."/>
            <person name="Bruce D."/>
            <person name="Goodwin L."/>
            <person name="Pitluck S."/>
            <person name="Malfatti S.A."/>
            <person name="Chain P.S.G."/>
            <person name="Land M."/>
            <person name="Hauser L."/>
            <person name="Kyrpides N."/>
            <person name="Ivanova N."/>
            <person name="Cambell M.A."/>
            <person name="Heidelberg J.F."/>
            <person name="Klotz M.G."/>
            <person name="Woyke T."/>
        </authorList>
    </citation>
    <scope>NUCLEOTIDE SEQUENCE [LARGE SCALE GENOMIC DNA]</scope>
    <source>
        <strain evidence="4 5">C-113</strain>
    </source>
</reference>
<keyword evidence="5" id="KW-1185">Reference proteome</keyword>
<feature type="transmembrane region" description="Helical" evidence="2">
    <location>
        <begin position="304"/>
        <end position="324"/>
    </location>
</feature>
<dbReference type="HOGENOM" id="CLU_579683_0_0_6"/>
<evidence type="ECO:0000256" key="2">
    <source>
        <dbReference type="SAM" id="Phobius"/>
    </source>
</evidence>
<keyword evidence="4" id="KW-0808">Transferase</keyword>
<sequence>MTCKRTIDLLLSLLGLVIAAPVMIIIAACVWLDSPGNVIFAQKRLGLHGKLFDLYKFRKFPAHWRDEGPGVTVARDIRMTRVGAFLERTKLDELPQLWNVLKGDMSFVGPRPESTKFADLFTGRYQPILKHLPGIFGPNQVAFADESRFYPPDEDPENFYRRYLFPRKAEADLEYLRKENCLRDLNWIAQGIGASLLRGLNWRHLIGNYGSVLAIDLFVIEMGWILTNILHFSGFPNGADYQVLVAGLWIFPLAIILGMVWGNCYQFLRPYFALVDMVRLTRAVSVGWLFGSLSLFAYSWHSASWYLVFTAWFVLLPLLLMPRLGFRLWHEKAIALDEGKHPRAVIYGVGVAGIALATWMNQERAGRKLIGFIDDDFKFSGKQILGYRVFGFKRDIPVIHEKYTIDELWVAFNPKTLDRERLQALCRRYGIKLVIVADLEPFSPMTGDNGEARGAGEKKIYGIRG</sequence>
<feature type="domain" description="Bacterial sugar transferase" evidence="3">
    <location>
        <begin position="4"/>
        <end position="193"/>
    </location>
</feature>
<dbReference type="Pfam" id="PF02397">
    <property type="entry name" value="Bac_transf"/>
    <property type="match status" value="1"/>
</dbReference>
<dbReference type="STRING" id="105559.Nwat_2846"/>
<feature type="transmembrane region" description="Helical" evidence="2">
    <location>
        <begin position="205"/>
        <end position="226"/>
    </location>
</feature>
<dbReference type="RefSeq" id="WP_013221662.1">
    <property type="nucleotide sequence ID" value="NC_014315.1"/>
</dbReference>
<keyword evidence="2" id="KW-0812">Transmembrane</keyword>
<dbReference type="GO" id="GO:0016780">
    <property type="term" value="F:phosphotransferase activity, for other substituted phosphate groups"/>
    <property type="evidence" value="ECO:0007669"/>
    <property type="project" value="TreeGrafter"/>
</dbReference>
<dbReference type="PROSITE" id="PS51257">
    <property type="entry name" value="PROKAR_LIPOPROTEIN"/>
    <property type="match status" value="1"/>
</dbReference>
<comment type="similarity">
    <text evidence="1">Belongs to the bacterial sugar transferase family.</text>
</comment>
<dbReference type="EMBL" id="CP002086">
    <property type="protein sequence ID" value="ADJ29597.1"/>
    <property type="molecule type" value="Genomic_DNA"/>
</dbReference>
<evidence type="ECO:0000313" key="5">
    <source>
        <dbReference type="Proteomes" id="UP000000393"/>
    </source>
</evidence>
<protein>
    <submittedName>
        <fullName evidence="4">Sugar transferase</fullName>
    </submittedName>
</protein>
<accession>D8KBF0</accession>
<feature type="transmembrane region" description="Helical" evidence="2">
    <location>
        <begin position="12"/>
        <end position="32"/>
    </location>
</feature>